<feature type="transmembrane region" description="Helical" evidence="2">
    <location>
        <begin position="99"/>
        <end position="118"/>
    </location>
</feature>
<gene>
    <name evidence="4" type="ORF">BRAN1462_LOCUS30375</name>
</gene>
<reference evidence="4" key="1">
    <citation type="submission" date="2021-01" db="EMBL/GenBank/DDBJ databases">
        <authorList>
            <person name="Corre E."/>
            <person name="Pelletier E."/>
            <person name="Niang G."/>
            <person name="Scheremetjew M."/>
            <person name="Finn R."/>
            <person name="Kale V."/>
            <person name="Holt S."/>
            <person name="Cochrane G."/>
            <person name="Meng A."/>
            <person name="Brown T."/>
            <person name="Cohen L."/>
        </authorList>
    </citation>
    <scope>NUCLEOTIDE SEQUENCE</scope>
    <source>
        <strain evidence="4">RCC3387</strain>
    </source>
</reference>
<evidence type="ECO:0008006" key="5">
    <source>
        <dbReference type="Google" id="ProtNLM"/>
    </source>
</evidence>
<name>A0A7S2KHU3_9DINO</name>
<evidence type="ECO:0000256" key="1">
    <source>
        <dbReference type="SAM" id="MobiDB-lite"/>
    </source>
</evidence>
<dbReference type="EMBL" id="HBGW01047713">
    <property type="protein sequence ID" value="CAD9577461.1"/>
    <property type="molecule type" value="Transcribed_RNA"/>
</dbReference>
<feature type="signal peptide" evidence="3">
    <location>
        <begin position="1"/>
        <end position="17"/>
    </location>
</feature>
<proteinExistence type="predicted"/>
<accession>A0A7S2KHU3</accession>
<evidence type="ECO:0000313" key="4">
    <source>
        <dbReference type="EMBL" id="CAD9577461.1"/>
    </source>
</evidence>
<evidence type="ECO:0000256" key="2">
    <source>
        <dbReference type="SAM" id="Phobius"/>
    </source>
</evidence>
<feature type="chain" id="PRO_5031303596" description="EamA domain-containing protein" evidence="3">
    <location>
        <begin position="18"/>
        <end position="303"/>
    </location>
</feature>
<keyword evidence="2" id="KW-1133">Transmembrane helix</keyword>
<organism evidence="4">
    <name type="scientific">Zooxanthella nutricula</name>
    <dbReference type="NCBI Taxonomy" id="1333877"/>
    <lineage>
        <taxon>Eukaryota</taxon>
        <taxon>Sar</taxon>
        <taxon>Alveolata</taxon>
        <taxon>Dinophyceae</taxon>
        <taxon>Peridiniales</taxon>
        <taxon>Peridiniales incertae sedis</taxon>
        <taxon>Zooxanthella</taxon>
    </lineage>
</organism>
<keyword evidence="3" id="KW-0732">Signal</keyword>
<dbReference type="AlphaFoldDB" id="A0A7S2KHU3"/>
<feature type="transmembrane region" description="Helical" evidence="2">
    <location>
        <begin position="68"/>
        <end position="87"/>
    </location>
</feature>
<keyword evidence="2" id="KW-0812">Transmembrane</keyword>
<keyword evidence="2" id="KW-0472">Membrane</keyword>
<feature type="region of interest" description="Disordered" evidence="1">
    <location>
        <begin position="256"/>
        <end position="303"/>
    </location>
</feature>
<protein>
    <recommendedName>
        <fullName evidence="5">EamA domain-containing protein</fullName>
    </recommendedName>
</protein>
<feature type="transmembrane region" description="Helical" evidence="2">
    <location>
        <begin position="125"/>
        <end position="144"/>
    </location>
</feature>
<feature type="transmembrane region" description="Helical" evidence="2">
    <location>
        <begin position="27"/>
        <end position="47"/>
    </location>
</feature>
<sequence length="303" mass="32368">MTKAGAICLALAVLARAARRQHIDVVSFAYLFALTGATDLLVTKITLQLIRLQVMHVKRWERAPGGTTSALTALMLTLHVTIFFFQVMSVNYTKALQSVPLFMGSGAIMQISLCGVFFQEFNFTTVQAVVFFLGFGFVLTGLVVTSQASSQGHEQADKKPDKGAAGPAIVPIDGPPSKPEALAVADSPAMFVPPTAPGATDRPVISGGLLARSDSLFNSADFLLASELQRSAMVFGGNKPADEHFARKFPSFQSSLTPRLASGQMASPLLEEGSGEGRPTSWQKDPRKWRSYVSDGGRTGGRT</sequence>
<evidence type="ECO:0000256" key="3">
    <source>
        <dbReference type="SAM" id="SignalP"/>
    </source>
</evidence>